<dbReference type="InterPro" id="IPR003140">
    <property type="entry name" value="PLipase/COase/thioEstase"/>
</dbReference>
<evidence type="ECO:0000256" key="1">
    <source>
        <dbReference type="ARBA" id="ARBA00006499"/>
    </source>
</evidence>
<gene>
    <name evidence="3" type="ORF">FALBO_7520</name>
</gene>
<dbReference type="InterPro" id="IPR050565">
    <property type="entry name" value="LYPA1-2/EST-like"/>
</dbReference>
<dbReference type="InterPro" id="IPR029058">
    <property type="entry name" value="AB_hydrolase_fold"/>
</dbReference>
<dbReference type="PANTHER" id="PTHR10655">
    <property type="entry name" value="LYSOPHOSPHOLIPASE-RELATED"/>
    <property type="match status" value="1"/>
</dbReference>
<name>A0A8H4LA16_9HYPO</name>
<evidence type="ECO:0000313" key="3">
    <source>
        <dbReference type="EMBL" id="KAF4465622.1"/>
    </source>
</evidence>
<reference evidence="3 4" key="1">
    <citation type="submission" date="2020-01" db="EMBL/GenBank/DDBJ databases">
        <title>Identification and distribution of gene clusters putatively required for synthesis of sphingolipid metabolism inhibitors in phylogenetically diverse species of the filamentous fungus Fusarium.</title>
        <authorList>
            <person name="Kim H.-S."/>
            <person name="Busman M."/>
            <person name="Brown D.W."/>
            <person name="Divon H."/>
            <person name="Uhlig S."/>
            <person name="Proctor R.H."/>
        </authorList>
    </citation>
    <scope>NUCLEOTIDE SEQUENCE [LARGE SCALE GENOMIC DNA]</scope>
    <source>
        <strain evidence="3 4">NRRL 20459</strain>
    </source>
</reference>
<organism evidence="3 4">
    <name type="scientific">Fusarium albosuccineum</name>
    <dbReference type="NCBI Taxonomy" id="1237068"/>
    <lineage>
        <taxon>Eukaryota</taxon>
        <taxon>Fungi</taxon>
        <taxon>Dikarya</taxon>
        <taxon>Ascomycota</taxon>
        <taxon>Pezizomycotina</taxon>
        <taxon>Sordariomycetes</taxon>
        <taxon>Hypocreomycetidae</taxon>
        <taxon>Hypocreales</taxon>
        <taxon>Nectriaceae</taxon>
        <taxon>Fusarium</taxon>
        <taxon>Fusarium decemcellulare species complex</taxon>
    </lineage>
</organism>
<dbReference type="PANTHER" id="PTHR10655:SF63">
    <property type="entry name" value="PHOSPHOLIPASE_CARBOXYLESTERASE_THIOESTERASE DOMAIN-CONTAINING PROTEIN"/>
    <property type="match status" value="1"/>
</dbReference>
<comment type="caution">
    <text evidence="3">The sequence shown here is derived from an EMBL/GenBank/DDBJ whole genome shotgun (WGS) entry which is preliminary data.</text>
</comment>
<protein>
    <submittedName>
        <fullName evidence="3">Phospholipase carboxylesterase family</fullName>
    </submittedName>
</protein>
<dbReference type="AlphaFoldDB" id="A0A8H4LA16"/>
<dbReference type="Gene3D" id="3.40.50.1820">
    <property type="entry name" value="alpha/beta hydrolase"/>
    <property type="match status" value="1"/>
</dbReference>
<proteinExistence type="inferred from homology"/>
<keyword evidence="4" id="KW-1185">Reference proteome</keyword>
<accession>A0A8H4LA16</accession>
<feature type="domain" description="Phospholipase/carboxylesterase/thioesterase" evidence="2">
    <location>
        <begin position="8"/>
        <end position="256"/>
    </location>
</feature>
<comment type="similarity">
    <text evidence="1">Belongs to the AB hydrolase superfamily. AB hydrolase 2 family.</text>
</comment>
<sequence>MGSLPPSIVVPASTQHTHTVVFLHGRGDTAPTFHDSLQYSTDSNNKTLLENFPSFRWVFPRAPIGPLAASPRDKISQWFDVWNVHNFADREDLQAVGLRESVQRIRSILKDEAAILDGHWERVILAGISQGAATSVHTLINLDIPERTDGEATSRRLGALLGFSCRMPFPDRDLAATRHVLGLEGTPKDAVILENTPMLLEHCVDDPLVLVQNGRNLRDSLRGFGANVTWAEYPNGGHWFHSPTGMDDAVKFLNAVL</sequence>
<dbReference type="GO" id="GO:0008474">
    <property type="term" value="F:palmitoyl-(protein) hydrolase activity"/>
    <property type="evidence" value="ECO:0007669"/>
    <property type="project" value="TreeGrafter"/>
</dbReference>
<dbReference type="SUPFAM" id="SSF53474">
    <property type="entry name" value="alpha/beta-Hydrolases"/>
    <property type="match status" value="1"/>
</dbReference>
<evidence type="ECO:0000313" key="4">
    <source>
        <dbReference type="Proteomes" id="UP000554235"/>
    </source>
</evidence>
<dbReference type="Proteomes" id="UP000554235">
    <property type="component" value="Unassembled WGS sequence"/>
</dbReference>
<dbReference type="EMBL" id="JAADYS010001007">
    <property type="protein sequence ID" value="KAF4465622.1"/>
    <property type="molecule type" value="Genomic_DNA"/>
</dbReference>
<evidence type="ECO:0000259" key="2">
    <source>
        <dbReference type="Pfam" id="PF02230"/>
    </source>
</evidence>
<dbReference type="Pfam" id="PF02230">
    <property type="entry name" value="Abhydrolase_2"/>
    <property type="match status" value="1"/>
</dbReference>
<dbReference type="OrthoDB" id="2418081at2759"/>
<dbReference type="GO" id="GO:0052689">
    <property type="term" value="F:carboxylic ester hydrolase activity"/>
    <property type="evidence" value="ECO:0007669"/>
    <property type="project" value="TreeGrafter"/>
</dbReference>
<dbReference type="GO" id="GO:0005737">
    <property type="term" value="C:cytoplasm"/>
    <property type="evidence" value="ECO:0007669"/>
    <property type="project" value="TreeGrafter"/>
</dbReference>